<keyword evidence="6" id="KW-1185">Reference proteome</keyword>
<dbReference type="GO" id="GO:0033204">
    <property type="term" value="F:ribonuclease P RNA binding"/>
    <property type="evidence" value="ECO:0007669"/>
    <property type="project" value="InterPro"/>
</dbReference>
<dbReference type="OMA" id="CIIRTSH"/>
<dbReference type="PANTHER" id="PTHR15441:SF2">
    <property type="entry name" value="RIBONUCLEASE P_MRP PROTEIN SUBUNIT POP5"/>
    <property type="match status" value="1"/>
</dbReference>
<evidence type="ECO:0000313" key="5">
    <source>
        <dbReference type="EMBL" id="KAH9320892.1"/>
    </source>
</evidence>
<evidence type="ECO:0000256" key="2">
    <source>
        <dbReference type="ARBA" id="ARBA00010800"/>
    </source>
</evidence>
<evidence type="ECO:0000256" key="1">
    <source>
        <dbReference type="ARBA" id="ARBA00004123"/>
    </source>
</evidence>
<dbReference type="PIRSF" id="PIRSF023803">
    <property type="entry name" value="Ribonuclease_P_prd"/>
    <property type="match status" value="1"/>
</dbReference>
<feature type="non-terminal residue" evidence="5">
    <location>
        <position position="115"/>
    </location>
</feature>
<evidence type="ECO:0000256" key="3">
    <source>
        <dbReference type="ARBA" id="ARBA00022694"/>
    </source>
</evidence>
<proteinExistence type="inferred from homology"/>
<organism evidence="5 6">
    <name type="scientific">Taxus chinensis</name>
    <name type="common">Chinese yew</name>
    <name type="synonym">Taxus wallichiana var. chinensis</name>
    <dbReference type="NCBI Taxonomy" id="29808"/>
    <lineage>
        <taxon>Eukaryota</taxon>
        <taxon>Viridiplantae</taxon>
        <taxon>Streptophyta</taxon>
        <taxon>Embryophyta</taxon>
        <taxon>Tracheophyta</taxon>
        <taxon>Spermatophyta</taxon>
        <taxon>Pinopsida</taxon>
        <taxon>Pinidae</taxon>
        <taxon>Conifers II</taxon>
        <taxon>Cupressales</taxon>
        <taxon>Taxaceae</taxon>
        <taxon>Taxus</taxon>
    </lineage>
</organism>
<dbReference type="GO" id="GO:0005730">
    <property type="term" value="C:nucleolus"/>
    <property type="evidence" value="ECO:0007669"/>
    <property type="project" value="TreeGrafter"/>
</dbReference>
<reference evidence="5 6" key="1">
    <citation type="journal article" date="2021" name="Nat. Plants">
        <title>The Taxus genome provides insights into paclitaxel biosynthesis.</title>
        <authorList>
            <person name="Xiong X."/>
            <person name="Gou J."/>
            <person name="Liao Q."/>
            <person name="Li Y."/>
            <person name="Zhou Q."/>
            <person name="Bi G."/>
            <person name="Li C."/>
            <person name="Du R."/>
            <person name="Wang X."/>
            <person name="Sun T."/>
            <person name="Guo L."/>
            <person name="Liang H."/>
            <person name="Lu P."/>
            <person name="Wu Y."/>
            <person name="Zhang Z."/>
            <person name="Ro D.K."/>
            <person name="Shang Y."/>
            <person name="Huang S."/>
            <person name="Yan J."/>
        </authorList>
    </citation>
    <scope>NUCLEOTIDE SEQUENCE [LARGE SCALE GENOMIC DNA]</scope>
    <source>
        <strain evidence="5">Ta-2019</strain>
    </source>
</reference>
<feature type="non-terminal residue" evidence="5">
    <location>
        <position position="1"/>
    </location>
</feature>
<dbReference type="GO" id="GO:0000172">
    <property type="term" value="C:ribonuclease MRP complex"/>
    <property type="evidence" value="ECO:0007669"/>
    <property type="project" value="TreeGrafter"/>
</dbReference>
<dbReference type="Gene3D" id="3.30.70.3250">
    <property type="entry name" value="Ribonuclease P, Pop5 subunit"/>
    <property type="match status" value="1"/>
</dbReference>
<dbReference type="InterPro" id="IPR038085">
    <property type="entry name" value="Rnp2-like_sf"/>
</dbReference>
<dbReference type="Proteomes" id="UP000824469">
    <property type="component" value="Unassembled WGS sequence"/>
</dbReference>
<dbReference type="AlphaFoldDB" id="A0AA38GCB3"/>
<gene>
    <name evidence="5" type="ORF">KI387_015531</name>
</gene>
<evidence type="ECO:0000313" key="6">
    <source>
        <dbReference type="Proteomes" id="UP000824469"/>
    </source>
</evidence>
<evidence type="ECO:0000256" key="4">
    <source>
        <dbReference type="ARBA" id="ARBA00023242"/>
    </source>
</evidence>
<protein>
    <submittedName>
        <fullName evidence="5">Uncharacterized protein</fullName>
    </submittedName>
</protein>
<sequence>HIYLFQPFCPMVVFKHRYLVLEIFLNPDREGKKEDERTLSELGITQAIKQSLETNFGEHGLAASLNRLQVQYLNPITKLCVIRCLRREYQKVWCAITLITSIGRCPAFFNLLDLS</sequence>
<dbReference type="InterPro" id="IPR002759">
    <property type="entry name" value="Pop5/Rpp14/Rnp2-like"/>
</dbReference>
<keyword evidence="3" id="KW-0819">tRNA processing</keyword>
<dbReference type="EMBL" id="JAHRHJ020000003">
    <property type="protein sequence ID" value="KAH9320892.1"/>
    <property type="molecule type" value="Genomic_DNA"/>
</dbReference>
<dbReference type="SUPFAM" id="SSF160350">
    <property type="entry name" value="Rnp2-like"/>
    <property type="match status" value="1"/>
</dbReference>
<dbReference type="Pfam" id="PF01900">
    <property type="entry name" value="RNase_P_Rpp14"/>
    <property type="match status" value="1"/>
</dbReference>
<comment type="caution">
    <text evidence="5">The sequence shown here is derived from an EMBL/GenBank/DDBJ whole genome shotgun (WGS) entry which is preliminary data.</text>
</comment>
<name>A0AA38GCB3_TAXCH</name>
<comment type="similarity">
    <text evidence="2">Belongs to the eukaryotic/archaeal RNase P protein component 2 family.</text>
</comment>
<comment type="subcellular location">
    <subcellularLocation>
        <location evidence="1">Nucleus</location>
    </subcellularLocation>
</comment>
<accession>A0AA38GCB3</accession>
<dbReference type="InterPro" id="IPR016819">
    <property type="entry name" value="RNase_P/MRP_POP5"/>
</dbReference>
<dbReference type="GO" id="GO:0001682">
    <property type="term" value="P:tRNA 5'-leader removal"/>
    <property type="evidence" value="ECO:0007669"/>
    <property type="project" value="InterPro"/>
</dbReference>
<keyword evidence="4" id="KW-0539">Nucleus</keyword>
<dbReference type="GO" id="GO:0030681">
    <property type="term" value="C:multimeric ribonuclease P complex"/>
    <property type="evidence" value="ECO:0007669"/>
    <property type="project" value="TreeGrafter"/>
</dbReference>
<dbReference type="PANTHER" id="PTHR15441">
    <property type="entry name" value="RIBONUCLEASE P PROTEIN SUBUNIT P14"/>
    <property type="match status" value="1"/>
</dbReference>